<keyword evidence="2" id="KW-1185">Reference proteome</keyword>
<name>A0AAV5LJC0_9ROSI</name>
<evidence type="ECO:0000313" key="2">
    <source>
        <dbReference type="Proteomes" id="UP001054252"/>
    </source>
</evidence>
<organism evidence="1 2">
    <name type="scientific">Rubroshorea leprosula</name>
    <dbReference type="NCBI Taxonomy" id="152421"/>
    <lineage>
        <taxon>Eukaryota</taxon>
        <taxon>Viridiplantae</taxon>
        <taxon>Streptophyta</taxon>
        <taxon>Embryophyta</taxon>
        <taxon>Tracheophyta</taxon>
        <taxon>Spermatophyta</taxon>
        <taxon>Magnoliopsida</taxon>
        <taxon>eudicotyledons</taxon>
        <taxon>Gunneridae</taxon>
        <taxon>Pentapetalae</taxon>
        <taxon>rosids</taxon>
        <taxon>malvids</taxon>
        <taxon>Malvales</taxon>
        <taxon>Dipterocarpaceae</taxon>
        <taxon>Rubroshorea</taxon>
    </lineage>
</organism>
<dbReference type="Proteomes" id="UP001054252">
    <property type="component" value="Unassembled WGS sequence"/>
</dbReference>
<dbReference type="EMBL" id="BPVZ01000122">
    <property type="protein sequence ID" value="GKV37471.1"/>
    <property type="molecule type" value="Genomic_DNA"/>
</dbReference>
<evidence type="ECO:0000313" key="1">
    <source>
        <dbReference type="EMBL" id="GKV37471.1"/>
    </source>
</evidence>
<dbReference type="AlphaFoldDB" id="A0AAV5LJC0"/>
<accession>A0AAV5LJC0</accession>
<reference evidence="1 2" key="1">
    <citation type="journal article" date="2021" name="Commun. Biol.">
        <title>The genome of Shorea leprosula (Dipterocarpaceae) highlights the ecological relevance of drought in aseasonal tropical rainforests.</title>
        <authorList>
            <person name="Ng K.K.S."/>
            <person name="Kobayashi M.J."/>
            <person name="Fawcett J.A."/>
            <person name="Hatakeyama M."/>
            <person name="Paape T."/>
            <person name="Ng C.H."/>
            <person name="Ang C.C."/>
            <person name="Tnah L.H."/>
            <person name="Lee C.T."/>
            <person name="Nishiyama T."/>
            <person name="Sese J."/>
            <person name="O'Brien M.J."/>
            <person name="Copetti D."/>
            <person name="Mohd Noor M.I."/>
            <person name="Ong R.C."/>
            <person name="Putra M."/>
            <person name="Sireger I.Z."/>
            <person name="Indrioko S."/>
            <person name="Kosugi Y."/>
            <person name="Izuno A."/>
            <person name="Isagi Y."/>
            <person name="Lee S.L."/>
            <person name="Shimizu K.K."/>
        </authorList>
    </citation>
    <scope>NUCLEOTIDE SEQUENCE [LARGE SCALE GENOMIC DNA]</scope>
    <source>
        <strain evidence="1">214</strain>
    </source>
</reference>
<comment type="caution">
    <text evidence="1">The sequence shown here is derived from an EMBL/GenBank/DDBJ whole genome shotgun (WGS) entry which is preliminary data.</text>
</comment>
<gene>
    <name evidence="1" type="ORF">SLEP1_g45497</name>
</gene>
<proteinExistence type="predicted"/>
<protein>
    <submittedName>
        <fullName evidence="1">Uncharacterized protein</fullName>
    </submittedName>
</protein>
<sequence length="114" mass="13267">MIPTIPSALGFGIPQNYEFRIGIRPPLGEEEEEGSKLITSLRNPSKEVVELLGRLQKKRRNARLVFWWHGDQRRATQGGIVSVVRMELVRSFTRLRRGRNECVWVRYRVCSEVC</sequence>